<dbReference type="GO" id="GO:0006897">
    <property type="term" value="P:endocytosis"/>
    <property type="evidence" value="ECO:0007669"/>
    <property type="project" value="InterPro"/>
</dbReference>
<dbReference type="PANTHER" id="PTHR47174:SF3">
    <property type="entry name" value="BRIDGING INTEGRATOR 3"/>
    <property type="match status" value="1"/>
</dbReference>
<reference evidence="7" key="1">
    <citation type="journal article" date="2021" name="Sci. Adv.">
        <title>The American lobster genome reveals insights on longevity, neural, and immune adaptations.</title>
        <authorList>
            <person name="Polinski J.M."/>
            <person name="Zimin A.V."/>
            <person name="Clark K.F."/>
            <person name="Kohn A.B."/>
            <person name="Sadowski N."/>
            <person name="Timp W."/>
            <person name="Ptitsyn A."/>
            <person name="Khanna P."/>
            <person name="Romanova D.Y."/>
            <person name="Williams P."/>
            <person name="Greenwood S.J."/>
            <person name="Moroz L.L."/>
            <person name="Walt D.R."/>
            <person name="Bodnar A.G."/>
        </authorList>
    </citation>
    <scope>NUCLEOTIDE SEQUENCE</scope>
    <source>
        <strain evidence="7">GMGI-L3</strain>
    </source>
</reference>
<dbReference type="InterPro" id="IPR001452">
    <property type="entry name" value="SH3_domain"/>
</dbReference>
<sequence>MDDLLTGDIRPVRPAPPPPKSRSMGPQPRNDDLLIIQSEEEERPRPVSRTSNKVSSQRSCHNGLPRSASLPLTNGVQKKKAPPPRPPPPKVNTTQKTHHQLEQNNSSRCGSMFSKLRGPPPSRPRLSSAHTTMSAPSTPVCEASLIDFSSPPSSPTTRSGSDGLSVNSFGSESSTGNQSSGFDDIFDPFASVQEPSAFVQPRKVGASSFFSSTFAGPVAQTVRETNANQDPFDMLARRANMNSTQTQKPQTCVMQIQGTAPPARVSASVSQPATQNTSNKPEQKNSFRPTIIRPKAPVSSCQVESAGDSGISMNNQLSDLVSINWSAAASRGSSTHIIDQTIPEEPPPLPPRPEAEDEDEDRPHGVAEFDFVASQTSDLDFRVGDVVQLLYRISEEWLFGRCGLKEGMFPQAFIKTVVPLAGEKPPVVSSSHSSVINAATSSHQPPALNTSIGSSQVVTAIYTFQAEAPEDLTIYEGSAVRVMGRLNDQWLYGESSGKCGQFPANFVDRIPPNLPEMSPRVSPPFVRGGVYSDDNVTLPTLVNENIIQHEALCLPHNQLDSLSLCHQALSWCLLCISGLTSLLTGVWLLPPWAVTPHLSSPDLSSPLLQDSLLSSRACGSCLPGPSHLTSRHLTCPHRSYRTHVSPHGRVAPASLGHTTSPDLSYRTMSPSRACGSCLPGPSHLTSRHLTCPHRSYRTHVSPHGRGWLTASPGPSRACGSCLPGPSHLTSRHLTCPHRSYRTHVSPHGRVAPASLGRHTSPLVT</sequence>
<dbReference type="Pfam" id="PF00018">
    <property type="entry name" value="SH3_1"/>
    <property type="match status" value="2"/>
</dbReference>
<comment type="caution">
    <text evidence="7">The sequence shown here is derived from an EMBL/GenBank/DDBJ whole genome shotgun (WGS) entry which is preliminary data.</text>
</comment>
<dbReference type="CDD" id="cd00174">
    <property type="entry name" value="SH3"/>
    <property type="match status" value="1"/>
</dbReference>
<dbReference type="Gene3D" id="2.30.30.40">
    <property type="entry name" value="SH3 Domains"/>
    <property type="match status" value="2"/>
</dbReference>
<organism evidence="7 8">
    <name type="scientific">Homarus americanus</name>
    <name type="common">American lobster</name>
    <dbReference type="NCBI Taxonomy" id="6706"/>
    <lineage>
        <taxon>Eukaryota</taxon>
        <taxon>Metazoa</taxon>
        <taxon>Ecdysozoa</taxon>
        <taxon>Arthropoda</taxon>
        <taxon>Crustacea</taxon>
        <taxon>Multicrustacea</taxon>
        <taxon>Malacostraca</taxon>
        <taxon>Eumalacostraca</taxon>
        <taxon>Eucarida</taxon>
        <taxon>Decapoda</taxon>
        <taxon>Pleocyemata</taxon>
        <taxon>Astacidea</taxon>
        <taxon>Nephropoidea</taxon>
        <taxon>Nephropidae</taxon>
        <taxon>Homarus</taxon>
    </lineage>
</organism>
<dbReference type="EMBL" id="JAHLQT010023139">
    <property type="protein sequence ID" value="KAG7165985.1"/>
    <property type="molecule type" value="Genomic_DNA"/>
</dbReference>
<evidence type="ECO:0000256" key="2">
    <source>
        <dbReference type="ARBA" id="ARBA00022443"/>
    </source>
</evidence>
<dbReference type="GO" id="GO:0005737">
    <property type="term" value="C:cytoplasm"/>
    <property type="evidence" value="ECO:0007669"/>
    <property type="project" value="UniProtKB-SubCell"/>
</dbReference>
<feature type="region of interest" description="Disordered" evidence="5">
    <location>
        <begin position="332"/>
        <end position="362"/>
    </location>
</feature>
<proteinExistence type="predicted"/>
<feature type="compositionally biased region" description="Polar residues" evidence="5">
    <location>
        <begin position="267"/>
        <end position="288"/>
    </location>
</feature>
<dbReference type="SMART" id="SM00326">
    <property type="entry name" value="SH3"/>
    <property type="match status" value="2"/>
</dbReference>
<evidence type="ECO:0000259" key="6">
    <source>
        <dbReference type="PROSITE" id="PS50002"/>
    </source>
</evidence>
<feature type="domain" description="SH3" evidence="6">
    <location>
        <begin position="453"/>
        <end position="512"/>
    </location>
</feature>
<evidence type="ECO:0000256" key="3">
    <source>
        <dbReference type="ARBA" id="ARBA00022490"/>
    </source>
</evidence>
<protein>
    <submittedName>
        <fullName evidence="7">Vinexin-like</fullName>
    </submittedName>
</protein>
<dbReference type="InterPro" id="IPR046982">
    <property type="entry name" value="BIN3/RVS161-like"/>
</dbReference>
<dbReference type="Proteomes" id="UP000747542">
    <property type="component" value="Unassembled WGS sequence"/>
</dbReference>
<dbReference type="PANTHER" id="PTHR47174">
    <property type="entry name" value="BRIDGING INTEGRATOR 3"/>
    <property type="match status" value="1"/>
</dbReference>
<gene>
    <name evidence="7" type="ORF">Hamer_G011909</name>
</gene>
<accession>A0A8J5K2Y5</accession>
<dbReference type="AlphaFoldDB" id="A0A8J5K2Y5"/>
<keyword evidence="8" id="KW-1185">Reference proteome</keyword>
<feature type="compositionally biased region" description="Polar residues" evidence="5">
    <location>
        <begin position="162"/>
        <end position="181"/>
    </location>
</feature>
<evidence type="ECO:0000313" key="8">
    <source>
        <dbReference type="Proteomes" id="UP000747542"/>
    </source>
</evidence>
<dbReference type="GO" id="GO:0051666">
    <property type="term" value="P:actin cortical patch localization"/>
    <property type="evidence" value="ECO:0007669"/>
    <property type="project" value="InterPro"/>
</dbReference>
<evidence type="ECO:0000313" key="7">
    <source>
        <dbReference type="EMBL" id="KAG7165985.1"/>
    </source>
</evidence>
<feature type="region of interest" description="Disordered" evidence="5">
    <location>
        <begin position="1"/>
        <end position="187"/>
    </location>
</feature>
<feature type="region of interest" description="Disordered" evidence="5">
    <location>
        <begin position="263"/>
        <end position="311"/>
    </location>
</feature>
<dbReference type="InterPro" id="IPR036028">
    <property type="entry name" value="SH3-like_dom_sf"/>
</dbReference>
<dbReference type="GO" id="GO:0015629">
    <property type="term" value="C:actin cytoskeleton"/>
    <property type="evidence" value="ECO:0007669"/>
    <property type="project" value="TreeGrafter"/>
</dbReference>
<feature type="compositionally biased region" description="Low complexity" evidence="5">
    <location>
        <begin position="149"/>
        <end position="161"/>
    </location>
</feature>
<evidence type="ECO:0000256" key="1">
    <source>
        <dbReference type="ARBA" id="ARBA00004496"/>
    </source>
</evidence>
<feature type="compositionally biased region" description="Polar residues" evidence="5">
    <location>
        <begin position="48"/>
        <end position="60"/>
    </location>
</feature>
<keyword evidence="2 4" id="KW-0728">SH3 domain</keyword>
<name>A0A8J5K2Y5_HOMAM</name>
<dbReference type="PRINTS" id="PR00499">
    <property type="entry name" value="P67PHOX"/>
</dbReference>
<dbReference type="PROSITE" id="PS50002">
    <property type="entry name" value="SH3"/>
    <property type="match status" value="2"/>
</dbReference>
<comment type="subcellular location">
    <subcellularLocation>
        <location evidence="1">Cytoplasm</location>
    </subcellularLocation>
</comment>
<feature type="region of interest" description="Disordered" evidence="5">
    <location>
        <begin position="743"/>
        <end position="764"/>
    </location>
</feature>
<dbReference type="SUPFAM" id="SSF50044">
    <property type="entry name" value="SH3-domain"/>
    <property type="match status" value="2"/>
</dbReference>
<feature type="domain" description="SH3" evidence="6">
    <location>
        <begin position="360"/>
        <end position="419"/>
    </location>
</feature>
<keyword evidence="3" id="KW-0963">Cytoplasm</keyword>
<evidence type="ECO:0000256" key="4">
    <source>
        <dbReference type="PROSITE-ProRule" id="PRU00192"/>
    </source>
</evidence>
<evidence type="ECO:0000256" key="5">
    <source>
        <dbReference type="SAM" id="MobiDB-lite"/>
    </source>
</evidence>